<name>A0A2K8N4G8_9BACL</name>
<dbReference type="KEGG" id="kyr:CVV65_04450"/>
<dbReference type="SUPFAM" id="SSF52172">
    <property type="entry name" value="CheY-like"/>
    <property type="match status" value="1"/>
</dbReference>
<dbReference type="Pfam" id="PF00072">
    <property type="entry name" value="Response_reg"/>
    <property type="match status" value="1"/>
</dbReference>
<feature type="domain" description="HTH luxR-type" evidence="6">
    <location>
        <begin position="161"/>
        <end position="226"/>
    </location>
</feature>
<dbReference type="PROSITE" id="PS50110">
    <property type="entry name" value="RESPONSE_REGULATORY"/>
    <property type="match status" value="1"/>
</dbReference>
<dbReference type="CDD" id="cd06170">
    <property type="entry name" value="LuxR_C_like"/>
    <property type="match status" value="1"/>
</dbReference>
<dbReference type="InterPro" id="IPR011006">
    <property type="entry name" value="CheY-like_superfamily"/>
</dbReference>
<proteinExistence type="predicted"/>
<evidence type="ECO:0000256" key="3">
    <source>
        <dbReference type="ARBA" id="ARBA00023125"/>
    </source>
</evidence>
<reference evidence="9" key="1">
    <citation type="submission" date="2017-11" db="EMBL/GenBank/DDBJ databases">
        <title>Complete Genome Sequence of Kyrpidia sp. Strain EA-1, a thermophilic, hydrogen-oxidizing Bacterium, isolated from the Azores.</title>
        <authorList>
            <person name="Reiner J.E."/>
            <person name="Lapp C.J."/>
            <person name="Bunk B."/>
            <person name="Gescher J."/>
        </authorList>
    </citation>
    <scope>NUCLEOTIDE SEQUENCE [LARGE SCALE GENOMIC DNA]</scope>
    <source>
        <strain evidence="9">EA-1</strain>
    </source>
</reference>
<keyword evidence="9" id="KW-1185">Reference proteome</keyword>
<dbReference type="EMBL" id="CP024955">
    <property type="protein sequence ID" value="ATY84294.1"/>
    <property type="molecule type" value="Genomic_DNA"/>
</dbReference>
<evidence type="ECO:0000313" key="9">
    <source>
        <dbReference type="Proteomes" id="UP000231932"/>
    </source>
</evidence>
<dbReference type="SUPFAM" id="SSF46894">
    <property type="entry name" value="C-terminal effector domain of the bipartite response regulators"/>
    <property type="match status" value="1"/>
</dbReference>
<dbReference type="SMART" id="SM00448">
    <property type="entry name" value="REC"/>
    <property type="match status" value="1"/>
</dbReference>
<gene>
    <name evidence="8" type="ORF">CVV65_04450</name>
</gene>
<dbReference type="GO" id="GO:0000160">
    <property type="term" value="P:phosphorelay signal transduction system"/>
    <property type="evidence" value="ECO:0007669"/>
    <property type="project" value="InterPro"/>
</dbReference>
<dbReference type="PANTHER" id="PTHR43214">
    <property type="entry name" value="TWO-COMPONENT RESPONSE REGULATOR"/>
    <property type="match status" value="1"/>
</dbReference>
<dbReference type="Proteomes" id="UP000231932">
    <property type="component" value="Chromosome"/>
</dbReference>
<dbReference type="SMART" id="SM00421">
    <property type="entry name" value="HTH_LUXR"/>
    <property type="match status" value="1"/>
</dbReference>
<evidence type="ECO:0000256" key="4">
    <source>
        <dbReference type="ARBA" id="ARBA00023163"/>
    </source>
</evidence>
<keyword evidence="2" id="KW-0805">Transcription regulation</keyword>
<dbReference type="InterPro" id="IPR016032">
    <property type="entry name" value="Sig_transdc_resp-reg_C-effctor"/>
</dbReference>
<dbReference type="GO" id="GO:0003677">
    <property type="term" value="F:DNA binding"/>
    <property type="evidence" value="ECO:0007669"/>
    <property type="project" value="UniProtKB-KW"/>
</dbReference>
<keyword evidence="3 8" id="KW-0238">DNA-binding</keyword>
<organism evidence="8 9">
    <name type="scientific">Kyrpidia spormannii</name>
    <dbReference type="NCBI Taxonomy" id="2055160"/>
    <lineage>
        <taxon>Bacteria</taxon>
        <taxon>Bacillati</taxon>
        <taxon>Bacillota</taxon>
        <taxon>Bacilli</taxon>
        <taxon>Bacillales</taxon>
        <taxon>Alicyclobacillaceae</taxon>
        <taxon>Kyrpidia</taxon>
    </lineage>
</organism>
<dbReference type="OrthoDB" id="9779069at2"/>
<evidence type="ECO:0000256" key="2">
    <source>
        <dbReference type="ARBA" id="ARBA00023015"/>
    </source>
</evidence>
<dbReference type="PANTHER" id="PTHR43214:SF37">
    <property type="entry name" value="TRANSCRIPTIONAL REGULATORY PROTEIN YDFI"/>
    <property type="match status" value="1"/>
</dbReference>
<accession>A0A2K8N4G8</accession>
<dbReference type="InterPro" id="IPR058245">
    <property type="entry name" value="NreC/VraR/RcsB-like_REC"/>
</dbReference>
<dbReference type="InterPro" id="IPR039420">
    <property type="entry name" value="WalR-like"/>
</dbReference>
<keyword evidence="4" id="KW-0804">Transcription</keyword>
<evidence type="ECO:0000256" key="5">
    <source>
        <dbReference type="PROSITE-ProRule" id="PRU00169"/>
    </source>
</evidence>
<feature type="domain" description="Response regulatory" evidence="7">
    <location>
        <begin position="17"/>
        <end position="134"/>
    </location>
</feature>
<sequence>MYSASQGGWMVSERRIRVLIVDDHSIVRRGIAFMLSTQPDMEVVGEAADGREAVQKVLALKPHVVLMDLSMPQGLDGIAATEEIKDQFPEVKVIVLTMYDEDVYLCRLLRNGVEGFLLKQTAGENLIQAIRQVMNGDYWFESELPKEIVDEMKQRPEPENCDEDAVILTEREREVLVFLARGYQNREVAKELNISVKTVENHKANMMRKLGVSTVREVIEYGRRNRLLDLYR</sequence>
<dbReference type="CDD" id="cd17535">
    <property type="entry name" value="REC_NarL-like"/>
    <property type="match status" value="1"/>
</dbReference>
<dbReference type="GO" id="GO:0006355">
    <property type="term" value="P:regulation of DNA-templated transcription"/>
    <property type="evidence" value="ECO:0007669"/>
    <property type="project" value="InterPro"/>
</dbReference>
<protein>
    <submittedName>
        <fullName evidence="8">DNA-binding response regulator</fullName>
    </submittedName>
</protein>
<dbReference type="Pfam" id="PF00196">
    <property type="entry name" value="GerE"/>
    <property type="match status" value="1"/>
</dbReference>
<evidence type="ECO:0000256" key="1">
    <source>
        <dbReference type="ARBA" id="ARBA00022553"/>
    </source>
</evidence>
<dbReference type="InterPro" id="IPR001789">
    <property type="entry name" value="Sig_transdc_resp-reg_receiver"/>
</dbReference>
<dbReference type="PROSITE" id="PS50043">
    <property type="entry name" value="HTH_LUXR_2"/>
    <property type="match status" value="1"/>
</dbReference>
<dbReference type="InterPro" id="IPR000792">
    <property type="entry name" value="Tscrpt_reg_LuxR_C"/>
</dbReference>
<dbReference type="PROSITE" id="PS00622">
    <property type="entry name" value="HTH_LUXR_1"/>
    <property type="match status" value="1"/>
</dbReference>
<keyword evidence="1 5" id="KW-0597">Phosphoprotein</keyword>
<evidence type="ECO:0000313" key="8">
    <source>
        <dbReference type="EMBL" id="ATY84294.1"/>
    </source>
</evidence>
<evidence type="ECO:0000259" key="6">
    <source>
        <dbReference type="PROSITE" id="PS50043"/>
    </source>
</evidence>
<dbReference type="PRINTS" id="PR00038">
    <property type="entry name" value="HTHLUXR"/>
</dbReference>
<feature type="modified residue" description="4-aspartylphosphate" evidence="5">
    <location>
        <position position="68"/>
    </location>
</feature>
<dbReference type="AlphaFoldDB" id="A0A2K8N4G8"/>
<dbReference type="Gene3D" id="3.40.50.2300">
    <property type="match status" value="1"/>
</dbReference>
<evidence type="ECO:0000259" key="7">
    <source>
        <dbReference type="PROSITE" id="PS50110"/>
    </source>
</evidence>